<sequence length="531" mass="59282">MPQHIRGRLTTEPSNIEDLITDIDRGEVKVPKFQRPFVWKVDQALALLDSLANGYPVGSVLLWRTVEKLRAERNIGDFSLPETDDMTPTKYVLDGQQRLTVMYSSFGADPMTEGFTPYYNLEDERFEASPNQRAVHHFPLRLTYRTTELLNFRTALQTLENHETLQKRLDALIGAITGYRLPVVELRDLTVAEVCPIFERINSSGTKLSTFDLIAAATWTQEFDLSDQSNAIADAIEPKGFDGISNDSILKCISAVLLGSVKKEDVLTLRQRPKKDITTATESVRTAMLRAVDLLGTEFHIASMSFLPYEAQLVCVVNLFSKFGELTAEQTRRLRQWFWRSSFSQHYRGASEAFVSSSLPKMSNWIANGDGRVSDFGNAPDAQILIQQNFNFQGAVSKAFVLALARSAPRNLISGTLVDVGSALSVYNKRQFHHIYPKAHLKRIGQTRSSNSIVNICILAANENNRISDAEPSAYIPQITNDLGDQAATVFDSAMLPPPDAFAYADESFQDFLGVRSVILEAHISQLCDGE</sequence>
<evidence type="ECO:0000313" key="3">
    <source>
        <dbReference type="Proteomes" id="UP000011991"/>
    </source>
</evidence>
<evidence type="ECO:0000313" key="2">
    <source>
        <dbReference type="EMBL" id="EMI21556.1"/>
    </source>
</evidence>
<dbReference type="Pfam" id="PF03235">
    <property type="entry name" value="GmrSD_N"/>
    <property type="match status" value="1"/>
</dbReference>
<reference evidence="2 3" key="1">
    <citation type="journal article" date="2013" name="Mar. Genomics">
        <title>Expression of sulfatases in Rhodopirellula baltica and the diversity of sulfatases in the genus Rhodopirellula.</title>
        <authorList>
            <person name="Wegner C.E."/>
            <person name="Richter-Heitmann T."/>
            <person name="Klindworth A."/>
            <person name="Klockow C."/>
            <person name="Richter M."/>
            <person name="Achstetter T."/>
            <person name="Glockner F.O."/>
            <person name="Harder J."/>
        </authorList>
    </citation>
    <scope>NUCLEOTIDE SEQUENCE [LARGE SCALE GENOMIC DNA]</scope>
    <source>
        <strain evidence="2 3">SM1</strain>
    </source>
</reference>
<dbReference type="PANTHER" id="PTHR37292">
    <property type="entry name" value="VNG6097C"/>
    <property type="match status" value="1"/>
</dbReference>
<dbReference type="InterPro" id="IPR004919">
    <property type="entry name" value="GmrSD_N"/>
</dbReference>
<feature type="domain" description="GmrSD restriction endonucleases N-terminal" evidence="1">
    <location>
        <begin position="16"/>
        <end position="216"/>
    </location>
</feature>
<dbReference type="Proteomes" id="UP000011991">
    <property type="component" value="Unassembled WGS sequence"/>
</dbReference>
<keyword evidence="3" id="KW-1185">Reference proteome</keyword>
<dbReference type="EMBL" id="ANOG01000231">
    <property type="protein sequence ID" value="EMI21556.1"/>
    <property type="molecule type" value="Genomic_DNA"/>
</dbReference>
<comment type="caution">
    <text evidence="2">The sequence shown here is derived from an EMBL/GenBank/DDBJ whole genome shotgun (WGS) entry which is preliminary data.</text>
</comment>
<evidence type="ECO:0000259" key="1">
    <source>
        <dbReference type="Pfam" id="PF03235"/>
    </source>
</evidence>
<dbReference type="PATRIC" id="fig|1265738.3.peg.1510"/>
<proteinExistence type="predicted"/>
<accession>M5RQR0</accession>
<protein>
    <submittedName>
        <fullName evidence="2">Protein containing DUF262</fullName>
    </submittedName>
</protein>
<dbReference type="PANTHER" id="PTHR37292:SF2">
    <property type="entry name" value="DUF262 DOMAIN-CONTAINING PROTEIN"/>
    <property type="match status" value="1"/>
</dbReference>
<name>M5RQR0_9BACT</name>
<gene>
    <name evidence="2" type="ORF">RMSM_01521</name>
</gene>
<dbReference type="AlphaFoldDB" id="M5RQR0"/>
<dbReference type="OrthoDB" id="9798761at2"/>
<dbReference type="RefSeq" id="WP_008693456.1">
    <property type="nucleotide sequence ID" value="NZ_ANOG01000231.1"/>
</dbReference>
<organism evidence="2 3">
    <name type="scientific">Rhodopirellula maiorica SM1</name>
    <dbReference type="NCBI Taxonomy" id="1265738"/>
    <lineage>
        <taxon>Bacteria</taxon>
        <taxon>Pseudomonadati</taxon>
        <taxon>Planctomycetota</taxon>
        <taxon>Planctomycetia</taxon>
        <taxon>Pirellulales</taxon>
        <taxon>Pirellulaceae</taxon>
        <taxon>Novipirellula</taxon>
    </lineage>
</organism>